<keyword evidence="3 4" id="KW-0067">ATP-binding</keyword>
<evidence type="ECO:0000313" key="7">
    <source>
        <dbReference type="Proteomes" id="UP000185434"/>
    </source>
</evidence>
<feature type="binding site" evidence="4">
    <location>
        <position position="63"/>
    </location>
    <ligand>
        <name>substrate</name>
    </ligand>
</feature>
<keyword evidence="5" id="KW-0479">Metal-binding</keyword>
<dbReference type="InterPro" id="IPR024185">
    <property type="entry name" value="FTHF_cligase-like_sf"/>
</dbReference>
<organism evidence="6 7">
    <name type="scientific">Corynebacterium frankenforstense DSM 45800</name>
    <dbReference type="NCBI Taxonomy" id="1437875"/>
    <lineage>
        <taxon>Bacteria</taxon>
        <taxon>Bacillati</taxon>
        <taxon>Actinomycetota</taxon>
        <taxon>Actinomycetes</taxon>
        <taxon>Mycobacteriales</taxon>
        <taxon>Corynebacteriaceae</taxon>
        <taxon>Corynebacterium</taxon>
    </lineage>
</organism>
<name>A0A1L7CRN8_9CORY</name>
<evidence type="ECO:0000313" key="6">
    <source>
        <dbReference type="EMBL" id="APT88510.1"/>
    </source>
</evidence>
<dbReference type="EC" id="6.3.3.2" evidence="5"/>
<dbReference type="OrthoDB" id="3242798at2"/>
<feature type="binding site" evidence="4">
    <location>
        <begin position="141"/>
        <end position="149"/>
    </location>
    <ligand>
        <name>ATP</name>
        <dbReference type="ChEBI" id="CHEBI:30616"/>
    </ligand>
</feature>
<dbReference type="EMBL" id="CP009247">
    <property type="protein sequence ID" value="APT88510.1"/>
    <property type="molecule type" value="Genomic_DNA"/>
</dbReference>
<dbReference type="GO" id="GO:0030272">
    <property type="term" value="F:5-formyltetrahydrofolate cyclo-ligase activity"/>
    <property type="evidence" value="ECO:0007669"/>
    <property type="project" value="UniProtKB-EC"/>
</dbReference>
<dbReference type="GO" id="GO:0005524">
    <property type="term" value="F:ATP binding"/>
    <property type="evidence" value="ECO:0007669"/>
    <property type="project" value="UniProtKB-KW"/>
</dbReference>
<dbReference type="GO" id="GO:0009396">
    <property type="term" value="P:folic acid-containing compound biosynthetic process"/>
    <property type="evidence" value="ECO:0007669"/>
    <property type="project" value="TreeGrafter"/>
</dbReference>
<evidence type="ECO:0000256" key="4">
    <source>
        <dbReference type="PIRSR" id="PIRSR006806-1"/>
    </source>
</evidence>
<keyword evidence="7" id="KW-1185">Reference proteome</keyword>
<proteinExistence type="inferred from homology"/>
<comment type="catalytic activity">
    <reaction evidence="5">
        <text>(6S)-5-formyl-5,6,7,8-tetrahydrofolate + ATP = (6R)-5,10-methenyltetrahydrofolate + ADP + phosphate</text>
        <dbReference type="Rhea" id="RHEA:10488"/>
        <dbReference type="ChEBI" id="CHEBI:30616"/>
        <dbReference type="ChEBI" id="CHEBI:43474"/>
        <dbReference type="ChEBI" id="CHEBI:57455"/>
        <dbReference type="ChEBI" id="CHEBI:57457"/>
        <dbReference type="ChEBI" id="CHEBI:456216"/>
        <dbReference type="EC" id="6.3.3.2"/>
    </reaction>
</comment>
<evidence type="ECO:0000256" key="3">
    <source>
        <dbReference type="ARBA" id="ARBA00022840"/>
    </source>
</evidence>
<dbReference type="NCBIfam" id="TIGR02727">
    <property type="entry name" value="MTHFS_bact"/>
    <property type="match status" value="1"/>
</dbReference>
<evidence type="ECO:0000256" key="2">
    <source>
        <dbReference type="ARBA" id="ARBA00022741"/>
    </source>
</evidence>
<evidence type="ECO:0000256" key="1">
    <source>
        <dbReference type="ARBA" id="ARBA00010638"/>
    </source>
</evidence>
<dbReference type="SUPFAM" id="SSF100950">
    <property type="entry name" value="NagB/RpiA/CoA transferase-like"/>
    <property type="match status" value="1"/>
</dbReference>
<reference evidence="6 7" key="1">
    <citation type="submission" date="2014-08" db="EMBL/GenBank/DDBJ databases">
        <title>Complete genome sequence of Corynebacterium frankenforstense ST18(T) (=DSM 45800(T)), isolated from raw cow milk.</title>
        <authorList>
            <person name="Ruckert C."/>
            <person name="Albersmeier A."/>
            <person name="Winkler A."/>
            <person name="Lipski A."/>
            <person name="Kalinowski J."/>
        </authorList>
    </citation>
    <scope>NUCLEOTIDE SEQUENCE [LARGE SCALE GENOMIC DNA]</scope>
    <source>
        <strain evidence="6 7">ST18</strain>
    </source>
</reference>
<dbReference type="InterPro" id="IPR037171">
    <property type="entry name" value="NagB/RpiA_transferase-like"/>
</dbReference>
<dbReference type="RefSeq" id="WP_075664841.1">
    <property type="nucleotide sequence ID" value="NZ_CP009247.1"/>
</dbReference>
<dbReference type="KEGG" id="cfk:CFRA_03595"/>
<gene>
    <name evidence="6" type="ORF">CFRA_03595</name>
</gene>
<dbReference type="AlphaFoldDB" id="A0A1L7CRN8"/>
<keyword evidence="5" id="KW-0460">Magnesium</keyword>
<dbReference type="Pfam" id="PF01812">
    <property type="entry name" value="5-FTHF_cyc-lig"/>
    <property type="match status" value="1"/>
</dbReference>
<feature type="binding site" evidence="4">
    <location>
        <begin position="10"/>
        <end position="14"/>
    </location>
    <ligand>
        <name>ATP</name>
        <dbReference type="ChEBI" id="CHEBI:30616"/>
    </ligand>
</feature>
<dbReference type="Proteomes" id="UP000185434">
    <property type="component" value="Chromosome"/>
</dbReference>
<comment type="cofactor">
    <cofactor evidence="5">
        <name>Mg(2+)</name>
        <dbReference type="ChEBI" id="CHEBI:18420"/>
    </cofactor>
</comment>
<dbReference type="GO" id="GO:0035999">
    <property type="term" value="P:tetrahydrofolate interconversion"/>
    <property type="evidence" value="ECO:0007669"/>
    <property type="project" value="TreeGrafter"/>
</dbReference>
<dbReference type="GO" id="GO:0046872">
    <property type="term" value="F:metal ion binding"/>
    <property type="evidence" value="ECO:0007669"/>
    <property type="project" value="UniProtKB-KW"/>
</dbReference>
<sequence length="204" mass="22156">MTDNPLHAEKRELRRRIRAARGEIGPERRSDLDAALLAHLAAELRAMDRPPAAVAAYFPVGAEPGGRMLVDVLQGEAERVVLPVSGKNGHLTWGVFRGRARMTPGPLGTQEPPGPYRDTAALLDCAAVIVPALAVDRSGRRLGQGGGYYDRTLAELDELAAREGRRRPRTIALVYAGDVREVPVEEHDAAVDVVVTDKGLFRTR</sequence>
<dbReference type="PANTHER" id="PTHR23407">
    <property type="entry name" value="ATPASE INHIBITOR/5-FORMYLTETRAHYDROFOLATE CYCLO-LIGASE"/>
    <property type="match status" value="1"/>
</dbReference>
<dbReference type="PANTHER" id="PTHR23407:SF1">
    <property type="entry name" value="5-FORMYLTETRAHYDROFOLATE CYCLO-LIGASE"/>
    <property type="match status" value="1"/>
</dbReference>
<dbReference type="Gene3D" id="3.40.50.10420">
    <property type="entry name" value="NagB/RpiA/CoA transferase-like"/>
    <property type="match status" value="1"/>
</dbReference>
<dbReference type="InterPro" id="IPR002698">
    <property type="entry name" value="FTHF_cligase"/>
</dbReference>
<comment type="similarity">
    <text evidence="1 5">Belongs to the 5-formyltetrahydrofolate cyclo-ligase family.</text>
</comment>
<protein>
    <recommendedName>
        <fullName evidence="5">5-formyltetrahydrofolate cyclo-ligase</fullName>
        <ecNumber evidence="5">6.3.3.2</ecNumber>
    </recommendedName>
</protein>
<keyword evidence="2 4" id="KW-0547">Nucleotide-binding</keyword>
<dbReference type="PIRSF" id="PIRSF006806">
    <property type="entry name" value="FTHF_cligase"/>
    <property type="match status" value="1"/>
</dbReference>
<accession>A0A1L7CRN8</accession>
<evidence type="ECO:0000256" key="5">
    <source>
        <dbReference type="RuleBase" id="RU361279"/>
    </source>
</evidence>
<dbReference type="STRING" id="1437875.CFRA_03595"/>